<name>A0A0F3GSJ9_9BACT</name>
<comment type="caution">
    <text evidence="3">The sequence shown here is derived from an EMBL/GenBank/DDBJ whole genome shotgun (WGS) entry which is preliminary data.</text>
</comment>
<evidence type="ECO:0000313" key="2">
    <source>
        <dbReference type="EMBL" id="KJU83603.1"/>
    </source>
</evidence>
<gene>
    <name evidence="3" type="ORF">MBAV_002964</name>
    <name evidence="2" type="ORF">MBAV_004205</name>
</gene>
<keyword evidence="4" id="KW-1185">Reference proteome</keyword>
<evidence type="ECO:0000313" key="3">
    <source>
        <dbReference type="EMBL" id="KJU84841.1"/>
    </source>
</evidence>
<organism evidence="3 4">
    <name type="scientific">Candidatus Magnetobacterium bavaricum</name>
    <dbReference type="NCBI Taxonomy" id="29290"/>
    <lineage>
        <taxon>Bacteria</taxon>
        <taxon>Pseudomonadati</taxon>
        <taxon>Nitrospirota</taxon>
        <taxon>Thermodesulfovibrionia</taxon>
        <taxon>Thermodesulfovibrionales</taxon>
        <taxon>Candidatus Magnetobacteriaceae</taxon>
        <taxon>Candidatus Magnetobacterium</taxon>
    </lineage>
</organism>
<keyword evidence="1" id="KW-0175">Coiled coil</keyword>
<dbReference type="EMBL" id="LACI01001272">
    <property type="protein sequence ID" value="KJU84841.1"/>
    <property type="molecule type" value="Genomic_DNA"/>
</dbReference>
<protein>
    <submittedName>
        <fullName evidence="3">Magnetosome protein Mad20</fullName>
    </submittedName>
</protein>
<feature type="coiled-coil region" evidence="1">
    <location>
        <begin position="58"/>
        <end position="138"/>
    </location>
</feature>
<evidence type="ECO:0000256" key="1">
    <source>
        <dbReference type="SAM" id="Coils"/>
    </source>
</evidence>
<evidence type="ECO:0000313" key="4">
    <source>
        <dbReference type="Proteomes" id="UP000033423"/>
    </source>
</evidence>
<dbReference type="EMBL" id="LACI01001821">
    <property type="protein sequence ID" value="KJU83603.1"/>
    <property type="molecule type" value="Genomic_DNA"/>
</dbReference>
<dbReference type="AlphaFoldDB" id="A0A0F3GSJ9"/>
<dbReference type="Proteomes" id="UP000033423">
    <property type="component" value="Unassembled WGS sequence"/>
</dbReference>
<reference evidence="3 4" key="1">
    <citation type="submission" date="2015-02" db="EMBL/GenBank/DDBJ databases">
        <title>Single-cell genomics of uncultivated deep-branching MTB reveals a conserved set of magnetosome genes.</title>
        <authorList>
            <person name="Kolinko S."/>
            <person name="Richter M."/>
            <person name="Glockner F.O."/>
            <person name="Brachmann A."/>
            <person name="Schuler D."/>
        </authorList>
    </citation>
    <scope>NUCLEOTIDE SEQUENCE [LARGE SCALE GENOMIC DNA]</scope>
    <source>
        <strain evidence="3">TM-1</strain>
    </source>
</reference>
<accession>A0A0F3GSJ9</accession>
<sequence length="146" mass="16540">MVESDIEQKIKTMKEGEKDTLLKGLLGAALKVKDITDSRKAVMGELKKTSERVISDVVKVMEDQIVRAESEKEELKVQIKKLQDNTAQYEQKIAQVIRDSDGKIKAFNEVLEKTEMVAAQALKEKSEIQEKLKRLQDSWESFVGGT</sequence>
<proteinExistence type="predicted"/>